<feature type="transmembrane region" description="Helical" evidence="8">
    <location>
        <begin position="443"/>
        <end position="465"/>
    </location>
</feature>
<feature type="region of interest" description="Disordered" evidence="7">
    <location>
        <begin position="479"/>
        <end position="522"/>
    </location>
</feature>
<feature type="transmembrane region" description="Helical" evidence="8">
    <location>
        <begin position="413"/>
        <end position="431"/>
    </location>
</feature>
<reference evidence="10" key="1">
    <citation type="submission" date="2018-05" db="EMBL/GenBank/DDBJ databases">
        <authorList>
            <person name="Li X."/>
        </authorList>
    </citation>
    <scope>NUCLEOTIDE SEQUENCE [LARGE SCALE GENOMIC DNA]</scope>
    <source>
        <strain evidence="10">HKS-05</strain>
    </source>
</reference>
<dbReference type="InterPro" id="IPR052031">
    <property type="entry name" value="Membrane_Transporter-Flippase"/>
</dbReference>
<proteinExistence type="predicted"/>
<evidence type="ECO:0000256" key="5">
    <source>
        <dbReference type="ARBA" id="ARBA00022989"/>
    </source>
</evidence>
<feature type="transmembrane region" description="Helical" evidence="8">
    <location>
        <begin position="156"/>
        <end position="176"/>
    </location>
</feature>
<evidence type="ECO:0000256" key="3">
    <source>
        <dbReference type="ARBA" id="ARBA00022475"/>
    </source>
</evidence>
<keyword evidence="2" id="KW-0813">Transport</keyword>
<dbReference type="OrthoDB" id="9806302at2"/>
<keyword evidence="4 8" id="KW-0812">Transmembrane</keyword>
<evidence type="ECO:0000256" key="4">
    <source>
        <dbReference type="ARBA" id="ARBA00022692"/>
    </source>
</evidence>
<dbReference type="InterPro" id="IPR002528">
    <property type="entry name" value="MATE_fam"/>
</dbReference>
<keyword evidence="10" id="KW-1185">Reference proteome</keyword>
<dbReference type="PIRSF" id="PIRSF006603">
    <property type="entry name" value="DinF"/>
    <property type="match status" value="1"/>
</dbReference>
<feature type="transmembrane region" description="Helical" evidence="8">
    <location>
        <begin position="384"/>
        <end position="406"/>
    </location>
</feature>
<comment type="caution">
    <text evidence="9">The sequence shown here is derived from an EMBL/GenBank/DDBJ whole genome shotgun (WGS) entry which is preliminary data.</text>
</comment>
<keyword evidence="6 8" id="KW-0472">Membrane</keyword>
<evidence type="ECO:0000256" key="8">
    <source>
        <dbReference type="SAM" id="Phobius"/>
    </source>
</evidence>
<organism evidence="9 10">
    <name type="scientific">Phenylobacterium hankyongense</name>
    <dbReference type="NCBI Taxonomy" id="1813876"/>
    <lineage>
        <taxon>Bacteria</taxon>
        <taxon>Pseudomonadati</taxon>
        <taxon>Pseudomonadota</taxon>
        <taxon>Alphaproteobacteria</taxon>
        <taxon>Caulobacterales</taxon>
        <taxon>Caulobacteraceae</taxon>
        <taxon>Phenylobacterium</taxon>
    </lineage>
</organism>
<comment type="subcellular location">
    <subcellularLocation>
        <location evidence="1">Cell inner membrane</location>
        <topology evidence="1">Multi-pass membrane protein</topology>
    </subcellularLocation>
</comment>
<dbReference type="RefSeq" id="WP_111456525.1">
    <property type="nucleotide sequence ID" value="NZ_QFYP01000001.1"/>
</dbReference>
<keyword evidence="5 8" id="KW-1133">Transmembrane helix</keyword>
<evidence type="ECO:0000313" key="10">
    <source>
        <dbReference type="Proteomes" id="UP000249842"/>
    </source>
</evidence>
<dbReference type="Pfam" id="PF01554">
    <property type="entry name" value="MatE"/>
    <property type="match status" value="2"/>
</dbReference>
<dbReference type="GO" id="GO:0005886">
    <property type="term" value="C:plasma membrane"/>
    <property type="evidence" value="ECO:0007669"/>
    <property type="project" value="UniProtKB-SubCell"/>
</dbReference>
<dbReference type="NCBIfam" id="TIGR00797">
    <property type="entry name" value="matE"/>
    <property type="match status" value="1"/>
</dbReference>
<dbReference type="InterPro" id="IPR048279">
    <property type="entry name" value="MdtK-like"/>
</dbReference>
<name>A0A328AVT0_9CAUL</name>
<evidence type="ECO:0000313" key="9">
    <source>
        <dbReference type="EMBL" id="RAK59232.1"/>
    </source>
</evidence>
<keyword evidence="3" id="KW-1003">Cell membrane</keyword>
<gene>
    <name evidence="9" type="ORF">DJ021_05160</name>
</gene>
<feature type="transmembrane region" description="Helical" evidence="8">
    <location>
        <begin position="215"/>
        <end position="240"/>
    </location>
</feature>
<feature type="region of interest" description="Disordered" evidence="7">
    <location>
        <begin position="1"/>
        <end position="26"/>
    </location>
</feature>
<evidence type="ECO:0000256" key="7">
    <source>
        <dbReference type="SAM" id="MobiDB-lite"/>
    </source>
</evidence>
<evidence type="ECO:0000256" key="6">
    <source>
        <dbReference type="ARBA" id="ARBA00023136"/>
    </source>
</evidence>
<dbReference type="PANTHER" id="PTHR43549:SF3">
    <property type="entry name" value="MULTIDRUG RESISTANCE PROTEIN YPNP-RELATED"/>
    <property type="match status" value="1"/>
</dbReference>
<dbReference type="AlphaFoldDB" id="A0A328AVT0"/>
<sequence>MAARNDTAASRPGPVPGGVAGRRGGADLTTGPIGKTLITFALPVLGSNILQSLNGSANAVWVSHILGEAALTAISNANQIFFLMLGAVFGVSMAANIMIGQAIGANDRALAKKVVGSCTTFFIVLSLAVGVAGAALTPHILDAMGTPADARADAIAYLRVIFAAMPFVYFFSFTMMAQRATGDSRTPFYFSLMVVGLDVVLNPMLITGFGPFPRLGIAGSATSTLVAQTLTLGAMLVHLYRSNSILVLRPGEWRLLIPDFGIIRTLVLKGLPMGFQMIVISLAAVTMMSFVNRYGVHTSAAYGAATQLWTYVQMPAMALGAAVSSMAAQNVGAGRMDRVERVAWIGAGYAVLFTGLPVLVIYLADPWVLRAFLPGASPSLPIAVHINSYVLWGFIPFGVAFIFSGIVRATGAVWPPLLAMIISLWGVRVPLASVLTPHLGADAIWISFPVGSATTCLLAAGYFLWGGWRKGRMLKVTPSADAPDTGLGPPMMDESEAVTDGESARLGSPSAPSRPRSEAPAE</sequence>
<feature type="transmembrane region" description="Helical" evidence="8">
    <location>
        <begin position="80"/>
        <end position="102"/>
    </location>
</feature>
<dbReference type="Proteomes" id="UP000249842">
    <property type="component" value="Unassembled WGS sequence"/>
</dbReference>
<evidence type="ECO:0000256" key="1">
    <source>
        <dbReference type="ARBA" id="ARBA00004429"/>
    </source>
</evidence>
<accession>A0A328AVT0</accession>
<feature type="transmembrane region" description="Helical" evidence="8">
    <location>
        <begin position="114"/>
        <end position="136"/>
    </location>
</feature>
<feature type="transmembrane region" description="Helical" evidence="8">
    <location>
        <begin position="343"/>
        <end position="364"/>
    </location>
</feature>
<feature type="transmembrane region" description="Helical" evidence="8">
    <location>
        <begin position="273"/>
        <end position="291"/>
    </location>
</feature>
<dbReference type="PANTHER" id="PTHR43549">
    <property type="entry name" value="MULTIDRUG RESISTANCE PROTEIN YPNP-RELATED"/>
    <property type="match status" value="1"/>
</dbReference>
<dbReference type="CDD" id="cd13138">
    <property type="entry name" value="MATE_yoeA_like"/>
    <property type="match status" value="1"/>
</dbReference>
<protein>
    <submittedName>
        <fullName evidence="9">MATE family efflux transporter</fullName>
    </submittedName>
</protein>
<dbReference type="GO" id="GO:0015297">
    <property type="term" value="F:antiporter activity"/>
    <property type="evidence" value="ECO:0007669"/>
    <property type="project" value="InterPro"/>
</dbReference>
<dbReference type="GO" id="GO:0042910">
    <property type="term" value="F:xenobiotic transmembrane transporter activity"/>
    <property type="evidence" value="ECO:0007669"/>
    <property type="project" value="InterPro"/>
</dbReference>
<feature type="transmembrane region" description="Helical" evidence="8">
    <location>
        <begin position="188"/>
        <end position="209"/>
    </location>
</feature>
<dbReference type="EMBL" id="QFYP01000001">
    <property type="protein sequence ID" value="RAK59232.1"/>
    <property type="molecule type" value="Genomic_DNA"/>
</dbReference>
<evidence type="ECO:0000256" key="2">
    <source>
        <dbReference type="ARBA" id="ARBA00022448"/>
    </source>
</evidence>